<feature type="transmembrane region" description="Helical" evidence="2">
    <location>
        <begin position="574"/>
        <end position="593"/>
    </location>
</feature>
<feature type="compositionally biased region" description="Low complexity" evidence="1">
    <location>
        <begin position="616"/>
        <end position="628"/>
    </location>
</feature>
<sequence length="628" mass="65707">MRESDGKYVVGYQSGDRVDFFVDRNAGASPGASVSLTPPSPTSQFAYGSSFGATVDIHNGWLIVGEPTWASGSSVNPPEGRAVIYEIGNSGTVSTTPTILRPATPASYNGCGSAVRTVGDMAVFKCDNPNGPSSSIHIFEYASSAWSETQVITATGPTSPGEYPISIDIVQQPTGTSFLAIGDASRNTHGQVQIYQRTGATLGSANGWTLLQTINSPSLQTSSVSGGVGFGYSLYFDDNYAYIGAPHDNDGSLGSSVYIFKWDVASTSYTQRTRLTVPSGYRIGTFGAINGLAGFLAAYYTNTQGNSGIFVFERDGISDTWNELIRINKPYECDTNYGSFGGTGDGAIALDTTASGEFQVRAAVMGCSGGTNSALSPQPSYTSQNTPHQPGSIFTYNLFPSAGGGGGGPSIPSAVTVTTASLSAAVSACFAENAAGNCQCSGASCGDLSGPISQWSFTGTNLDMGSLFEGRTTFNQPVGSWDVSGATSMKKMFKNASSFNQPIGGWDTSSVIDMTEMFAGATAFARDISGWDVDQVTTYTDMFDGADAFNAKYSCTGPKCSGDPKLGLTDAQTAGVAVGCIAFVVVLIIIVCIRQRRRNREKLRERLGLSPASASPQQPQIIVIQQQP</sequence>
<reference evidence="3" key="1">
    <citation type="submission" date="2021-01" db="EMBL/GenBank/DDBJ databases">
        <authorList>
            <person name="Corre E."/>
            <person name="Pelletier E."/>
            <person name="Niang G."/>
            <person name="Scheremetjew M."/>
            <person name="Finn R."/>
            <person name="Kale V."/>
            <person name="Holt S."/>
            <person name="Cochrane G."/>
            <person name="Meng A."/>
            <person name="Brown T."/>
            <person name="Cohen L."/>
        </authorList>
    </citation>
    <scope>NUCLEOTIDE SEQUENCE</scope>
    <source>
        <strain evidence="3">Clade-D-RCC2572</strain>
    </source>
</reference>
<dbReference type="PANTHER" id="PTHR36220">
    <property type="entry name" value="UNNAMED PRODUCT"/>
    <property type="match status" value="1"/>
</dbReference>
<evidence type="ECO:0008006" key="4">
    <source>
        <dbReference type="Google" id="ProtNLM"/>
    </source>
</evidence>
<evidence type="ECO:0000313" key="3">
    <source>
        <dbReference type="EMBL" id="CAD8579370.1"/>
    </source>
</evidence>
<keyword evidence="2" id="KW-0472">Membrane</keyword>
<name>A0A7S0KEY2_9CHLO</name>
<evidence type="ECO:0000256" key="1">
    <source>
        <dbReference type="SAM" id="MobiDB-lite"/>
    </source>
</evidence>
<proteinExistence type="predicted"/>
<dbReference type="NCBIfam" id="TIGR02167">
    <property type="entry name" value="Liste_lipo_26"/>
    <property type="match status" value="1"/>
</dbReference>
<dbReference type="EMBL" id="HBEW01002709">
    <property type="protein sequence ID" value="CAD8579370.1"/>
    <property type="molecule type" value="Transcribed_RNA"/>
</dbReference>
<organism evidence="3">
    <name type="scientific">Ostreococcus mediterraneus</name>
    <dbReference type="NCBI Taxonomy" id="1486918"/>
    <lineage>
        <taxon>Eukaryota</taxon>
        <taxon>Viridiplantae</taxon>
        <taxon>Chlorophyta</taxon>
        <taxon>Mamiellophyceae</taxon>
        <taxon>Mamiellales</taxon>
        <taxon>Bathycoccaceae</taxon>
        <taxon>Ostreococcus</taxon>
    </lineage>
</organism>
<dbReference type="InterPro" id="IPR011889">
    <property type="entry name" value="Liste_lipo_26"/>
</dbReference>
<dbReference type="InterPro" id="IPR005046">
    <property type="entry name" value="DUF285"/>
</dbReference>
<dbReference type="PANTHER" id="PTHR36220:SF1">
    <property type="entry name" value="GAMMA TUBULIN COMPLEX COMPONENT C-TERMINAL DOMAIN-CONTAINING PROTEIN"/>
    <property type="match status" value="1"/>
</dbReference>
<keyword evidence="2" id="KW-1133">Transmembrane helix</keyword>
<accession>A0A7S0KEY2</accession>
<feature type="region of interest" description="Disordered" evidence="1">
    <location>
        <begin position="609"/>
        <end position="628"/>
    </location>
</feature>
<keyword evidence="2" id="KW-0812">Transmembrane</keyword>
<evidence type="ECO:0000256" key="2">
    <source>
        <dbReference type="SAM" id="Phobius"/>
    </source>
</evidence>
<gene>
    <name evidence="3" type="ORF">OMED0929_LOCUS2227</name>
</gene>
<dbReference type="Pfam" id="PF03382">
    <property type="entry name" value="DUF285"/>
    <property type="match status" value="1"/>
</dbReference>
<dbReference type="AlphaFoldDB" id="A0A7S0KEY2"/>
<protein>
    <recommendedName>
        <fullName evidence="4">BspA family leucine-rich repeat surface protein</fullName>
    </recommendedName>
</protein>